<organism evidence="2 3">
    <name type="scientific">Saguinus oedipus</name>
    <name type="common">Cotton-top tamarin</name>
    <name type="synonym">Oedipomidas oedipus</name>
    <dbReference type="NCBI Taxonomy" id="9490"/>
    <lineage>
        <taxon>Eukaryota</taxon>
        <taxon>Metazoa</taxon>
        <taxon>Chordata</taxon>
        <taxon>Craniata</taxon>
        <taxon>Vertebrata</taxon>
        <taxon>Euteleostomi</taxon>
        <taxon>Mammalia</taxon>
        <taxon>Eutheria</taxon>
        <taxon>Euarchontoglires</taxon>
        <taxon>Primates</taxon>
        <taxon>Haplorrhini</taxon>
        <taxon>Platyrrhini</taxon>
        <taxon>Cebidae</taxon>
        <taxon>Callitrichinae</taxon>
        <taxon>Saguinus</taxon>
    </lineage>
</organism>
<proteinExistence type="predicted"/>
<name>A0ABQ9VD89_SAGOE</name>
<feature type="compositionally biased region" description="Polar residues" evidence="1">
    <location>
        <begin position="40"/>
        <end position="53"/>
    </location>
</feature>
<evidence type="ECO:0000313" key="2">
    <source>
        <dbReference type="EMBL" id="KAK2107330.1"/>
    </source>
</evidence>
<keyword evidence="3" id="KW-1185">Reference proteome</keyword>
<evidence type="ECO:0000313" key="3">
    <source>
        <dbReference type="Proteomes" id="UP001266305"/>
    </source>
</evidence>
<reference evidence="2 3" key="1">
    <citation type="submission" date="2023-05" db="EMBL/GenBank/DDBJ databases">
        <title>B98-5 Cell Line De Novo Hybrid Assembly: An Optical Mapping Approach.</title>
        <authorList>
            <person name="Kananen K."/>
            <person name="Auerbach J.A."/>
            <person name="Kautto E."/>
            <person name="Blachly J.S."/>
        </authorList>
    </citation>
    <scope>NUCLEOTIDE SEQUENCE [LARGE SCALE GENOMIC DNA]</scope>
    <source>
        <strain evidence="2">B95-8</strain>
        <tissue evidence="2">Cell line</tissue>
    </source>
</reference>
<dbReference type="Proteomes" id="UP001266305">
    <property type="component" value="Unassembled WGS sequence"/>
</dbReference>
<dbReference type="EMBL" id="JASSZA010000007">
    <property type="protein sequence ID" value="KAK2107330.1"/>
    <property type="molecule type" value="Genomic_DNA"/>
</dbReference>
<protein>
    <submittedName>
        <fullName evidence="2">Uncharacterized protein</fullName>
    </submittedName>
</protein>
<evidence type="ECO:0000256" key="1">
    <source>
        <dbReference type="SAM" id="MobiDB-lite"/>
    </source>
</evidence>
<accession>A0ABQ9VD89</accession>
<comment type="caution">
    <text evidence="2">The sequence shown here is derived from an EMBL/GenBank/DDBJ whole genome shotgun (WGS) entry which is preliminary data.</text>
</comment>
<feature type="non-terminal residue" evidence="2">
    <location>
        <position position="53"/>
    </location>
</feature>
<sequence>MALPRELILSPKKRFPFALKMDSAAKTHPTLAHRPPPLLANTQAPLLITTTQR</sequence>
<feature type="region of interest" description="Disordered" evidence="1">
    <location>
        <begin position="28"/>
        <end position="53"/>
    </location>
</feature>
<gene>
    <name evidence="2" type="ORF">P7K49_016844</name>
</gene>